<protein>
    <submittedName>
        <fullName evidence="3">Peptidase S1 domain-containing protein</fullName>
    </submittedName>
</protein>
<reference evidence="1 2" key="2">
    <citation type="submission" date="2018-11" db="EMBL/GenBank/DDBJ databases">
        <authorList>
            <consortium name="Pathogen Informatics"/>
        </authorList>
    </citation>
    <scope>NUCLEOTIDE SEQUENCE [LARGE SCALE GENOMIC DNA]</scope>
</reference>
<keyword evidence="2" id="KW-1185">Reference proteome</keyword>
<accession>A0A183JB71</accession>
<evidence type="ECO:0000313" key="1">
    <source>
        <dbReference type="EMBL" id="VDP54235.1"/>
    </source>
</evidence>
<dbReference type="Proteomes" id="UP000270296">
    <property type="component" value="Unassembled WGS sequence"/>
</dbReference>
<evidence type="ECO:0000313" key="2">
    <source>
        <dbReference type="Proteomes" id="UP000270296"/>
    </source>
</evidence>
<evidence type="ECO:0000313" key="3">
    <source>
        <dbReference type="WBParaSite" id="SBAD_0001353501-mRNA-1"/>
    </source>
</evidence>
<organism evidence="3">
    <name type="scientific">Soboliphyme baturini</name>
    <dbReference type="NCBI Taxonomy" id="241478"/>
    <lineage>
        <taxon>Eukaryota</taxon>
        <taxon>Metazoa</taxon>
        <taxon>Ecdysozoa</taxon>
        <taxon>Nematoda</taxon>
        <taxon>Enoplea</taxon>
        <taxon>Dorylaimia</taxon>
        <taxon>Dioctophymatida</taxon>
        <taxon>Dioctophymatoidea</taxon>
        <taxon>Soboliphymatidae</taxon>
        <taxon>Soboliphyme</taxon>
    </lineage>
</organism>
<dbReference type="EMBL" id="UZAM01020332">
    <property type="protein sequence ID" value="VDP54235.1"/>
    <property type="molecule type" value="Genomic_DNA"/>
</dbReference>
<name>A0A183JB71_9BILA</name>
<dbReference type="WBParaSite" id="SBAD_0001353501-mRNA-1">
    <property type="protein sequence ID" value="SBAD_0001353501-mRNA-1"/>
    <property type="gene ID" value="SBAD_0001353501"/>
</dbReference>
<sequence length="71" mass="7818">GSSGSPVVGKIGIRSVIYGFFTSIIAEKYIILSDMVGYRNFVQTAARRLPSLPNGAIRKLRRDGTRFELVT</sequence>
<dbReference type="AlphaFoldDB" id="A0A183JB71"/>
<reference evidence="3" key="1">
    <citation type="submission" date="2016-06" db="UniProtKB">
        <authorList>
            <consortium name="WormBaseParasite"/>
        </authorList>
    </citation>
    <scope>IDENTIFICATION</scope>
</reference>
<gene>
    <name evidence="1" type="ORF">SBAD_LOCUS13119</name>
</gene>
<proteinExistence type="predicted"/>